<feature type="region of interest" description="Disordered" evidence="1">
    <location>
        <begin position="1"/>
        <end position="63"/>
    </location>
</feature>
<keyword evidence="3" id="KW-1185">Reference proteome</keyword>
<gene>
    <name evidence="2" type="ORF">TNCT_102441</name>
</gene>
<organism evidence="2 3">
    <name type="scientific">Trichonephila clavata</name>
    <name type="common">Joro spider</name>
    <name type="synonym">Nephila clavata</name>
    <dbReference type="NCBI Taxonomy" id="2740835"/>
    <lineage>
        <taxon>Eukaryota</taxon>
        <taxon>Metazoa</taxon>
        <taxon>Ecdysozoa</taxon>
        <taxon>Arthropoda</taxon>
        <taxon>Chelicerata</taxon>
        <taxon>Arachnida</taxon>
        <taxon>Araneae</taxon>
        <taxon>Araneomorphae</taxon>
        <taxon>Entelegynae</taxon>
        <taxon>Araneoidea</taxon>
        <taxon>Nephilidae</taxon>
        <taxon>Trichonephila</taxon>
    </lineage>
</organism>
<dbReference type="EMBL" id="BMAO01031847">
    <property type="protein sequence ID" value="GFQ78043.1"/>
    <property type="molecule type" value="Genomic_DNA"/>
</dbReference>
<evidence type="ECO:0000313" key="2">
    <source>
        <dbReference type="EMBL" id="GFQ78043.1"/>
    </source>
</evidence>
<feature type="compositionally biased region" description="Polar residues" evidence="1">
    <location>
        <begin position="7"/>
        <end position="31"/>
    </location>
</feature>
<protein>
    <submittedName>
        <fullName evidence="2">Uncharacterized protein</fullName>
    </submittedName>
</protein>
<name>A0A8X6GA94_TRICU</name>
<reference evidence="2" key="1">
    <citation type="submission" date="2020-07" db="EMBL/GenBank/DDBJ databases">
        <title>Multicomponent nature underlies the extraordinary mechanical properties of spider dragline silk.</title>
        <authorList>
            <person name="Kono N."/>
            <person name="Nakamura H."/>
            <person name="Mori M."/>
            <person name="Yoshida Y."/>
            <person name="Ohtoshi R."/>
            <person name="Malay A.D."/>
            <person name="Moran D.A.P."/>
            <person name="Tomita M."/>
            <person name="Numata K."/>
            <person name="Arakawa K."/>
        </authorList>
    </citation>
    <scope>NUCLEOTIDE SEQUENCE</scope>
</reference>
<evidence type="ECO:0000256" key="1">
    <source>
        <dbReference type="SAM" id="MobiDB-lite"/>
    </source>
</evidence>
<evidence type="ECO:0000313" key="3">
    <source>
        <dbReference type="Proteomes" id="UP000887116"/>
    </source>
</evidence>
<comment type="caution">
    <text evidence="2">The sequence shown here is derived from an EMBL/GenBank/DDBJ whole genome shotgun (WGS) entry which is preliminary data.</text>
</comment>
<accession>A0A8X6GA94</accession>
<proteinExistence type="predicted"/>
<sequence length="176" mass="20359">MVYEFGTVSNNSTQSAHRQQYGRSSWRSGQYQHPGDYSRNDVFSPQHPAFPSPQHPTRYPRNKRVLQPRPVAFRRDASKFHPIERTQKLHGIPTIPDIRTDGHQGKIQLQISCCPLRHRKCQHYFQTFHKKNEETTNCIEHIESKISTINGQMNVSEIIFLQIGIGEVHKILSSSS</sequence>
<dbReference type="Proteomes" id="UP000887116">
    <property type="component" value="Unassembled WGS sequence"/>
</dbReference>
<dbReference type="AlphaFoldDB" id="A0A8X6GA94"/>